<evidence type="ECO:0000256" key="2">
    <source>
        <dbReference type="SAM" id="SignalP"/>
    </source>
</evidence>
<proteinExistence type="predicted"/>
<feature type="chain" id="PRO_5032737046" evidence="2">
    <location>
        <begin position="27"/>
        <end position="79"/>
    </location>
</feature>
<name>A0A834M0H0_RHOSS</name>
<organism evidence="3 4">
    <name type="scientific">Rhododendron simsii</name>
    <name type="common">Sims's rhododendron</name>
    <dbReference type="NCBI Taxonomy" id="118357"/>
    <lineage>
        <taxon>Eukaryota</taxon>
        <taxon>Viridiplantae</taxon>
        <taxon>Streptophyta</taxon>
        <taxon>Embryophyta</taxon>
        <taxon>Tracheophyta</taxon>
        <taxon>Spermatophyta</taxon>
        <taxon>Magnoliopsida</taxon>
        <taxon>eudicotyledons</taxon>
        <taxon>Gunneridae</taxon>
        <taxon>Pentapetalae</taxon>
        <taxon>asterids</taxon>
        <taxon>Ericales</taxon>
        <taxon>Ericaceae</taxon>
        <taxon>Ericoideae</taxon>
        <taxon>Rhodoreae</taxon>
        <taxon>Rhododendron</taxon>
    </lineage>
</organism>
<dbReference type="EMBL" id="WJXA01000001">
    <property type="protein sequence ID" value="KAF7154754.1"/>
    <property type="molecule type" value="Genomic_DNA"/>
</dbReference>
<keyword evidence="4" id="KW-1185">Reference proteome</keyword>
<gene>
    <name evidence="3" type="ORF">RHSIM_Rhsim01G0138500</name>
</gene>
<feature type="compositionally biased region" description="Basic and acidic residues" evidence="1">
    <location>
        <begin position="47"/>
        <end position="60"/>
    </location>
</feature>
<reference evidence="3" key="1">
    <citation type="submission" date="2019-11" db="EMBL/GenBank/DDBJ databases">
        <authorList>
            <person name="Liu Y."/>
            <person name="Hou J."/>
            <person name="Li T.-Q."/>
            <person name="Guan C.-H."/>
            <person name="Wu X."/>
            <person name="Wu H.-Z."/>
            <person name="Ling F."/>
            <person name="Zhang R."/>
            <person name="Shi X.-G."/>
            <person name="Ren J.-P."/>
            <person name="Chen E.-F."/>
            <person name="Sun J.-M."/>
        </authorList>
    </citation>
    <scope>NUCLEOTIDE SEQUENCE</scope>
    <source>
        <strain evidence="3">Adult_tree_wgs_1</strain>
        <tissue evidence="3">Leaves</tissue>
    </source>
</reference>
<feature type="signal peptide" evidence="2">
    <location>
        <begin position="1"/>
        <end position="26"/>
    </location>
</feature>
<protein>
    <submittedName>
        <fullName evidence="3">Uncharacterized protein</fullName>
    </submittedName>
</protein>
<comment type="caution">
    <text evidence="3">The sequence shown here is derived from an EMBL/GenBank/DDBJ whole genome shotgun (WGS) entry which is preliminary data.</text>
</comment>
<keyword evidence="2" id="KW-0732">Signal</keyword>
<dbReference type="AlphaFoldDB" id="A0A834M0H0"/>
<accession>A0A834M0H0</accession>
<evidence type="ECO:0000313" key="3">
    <source>
        <dbReference type="EMBL" id="KAF7154754.1"/>
    </source>
</evidence>
<feature type="compositionally biased region" description="Basic and acidic residues" evidence="1">
    <location>
        <begin position="69"/>
        <end position="79"/>
    </location>
</feature>
<feature type="region of interest" description="Disordered" evidence="1">
    <location>
        <begin position="47"/>
        <end position="79"/>
    </location>
</feature>
<dbReference type="OrthoDB" id="1699769at2759"/>
<evidence type="ECO:0000256" key="1">
    <source>
        <dbReference type="SAM" id="MobiDB-lite"/>
    </source>
</evidence>
<sequence length="79" mass="8855">MKMKTTTASFLVLFVTLLLTLGPLQAANAEKANYRRLLSDDWKFGEDASSTDGKDSHHYTVNDNPPASWDKKKDNQGRP</sequence>
<evidence type="ECO:0000313" key="4">
    <source>
        <dbReference type="Proteomes" id="UP000626092"/>
    </source>
</evidence>
<dbReference type="Proteomes" id="UP000626092">
    <property type="component" value="Unassembled WGS sequence"/>
</dbReference>